<organism evidence="1">
    <name type="scientific">bioreactor metagenome</name>
    <dbReference type="NCBI Taxonomy" id="1076179"/>
    <lineage>
        <taxon>unclassified sequences</taxon>
        <taxon>metagenomes</taxon>
        <taxon>ecological metagenomes</taxon>
    </lineage>
</organism>
<reference evidence="1" key="1">
    <citation type="submission" date="2019-08" db="EMBL/GenBank/DDBJ databases">
        <authorList>
            <person name="Kucharzyk K."/>
            <person name="Murdoch R.W."/>
            <person name="Higgins S."/>
            <person name="Loffler F."/>
        </authorList>
    </citation>
    <scope>NUCLEOTIDE SEQUENCE</scope>
</reference>
<dbReference type="EMBL" id="VSSQ01095261">
    <property type="protein sequence ID" value="MPN39441.1"/>
    <property type="molecule type" value="Genomic_DNA"/>
</dbReference>
<proteinExistence type="predicted"/>
<sequence length="218" mass="24851">MFQRIAATCGVTYVNQQLWEHFHAAAQVVQTHMVAHHRRQHLQARHDAVTSGGFVQQDHMTRVFGTDTPAFFLHFFQHIAVANFRPSKRNTQLFQRQLEAHVAHQRTYRTTTQLSLTQGFTGDDIHDLIAIDFIAFMVNHDHAVTVAIQRDTQIGFFREHAGLQGTHIGGTDFFVNIHAIGLTANGNHFRTQFTQHVRRNVVGCPVSAIHHNFKFVQA</sequence>
<name>A0A645HK99_9ZZZZ</name>
<gene>
    <name evidence="1" type="ORF">SDC9_186969</name>
</gene>
<comment type="caution">
    <text evidence="1">The sequence shown here is derived from an EMBL/GenBank/DDBJ whole genome shotgun (WGS) entry which is preliminary data.</text>
</comment>
<dbReference type="AlphaFoldDB" id="A0A645HK99"/>
<evidence type="ECO:0000313" key="1">
    <source>
        <dbReference type="EMBL" id="MPN39441.1"/>
    </source>
</evidence>
<accession>A0A645HK99</accession>
<protein>
    <submittedName>
        <fullName evidence="1">Uncharacterized protein</fullName>
    </submittedName>
</protein>